<dbReference type="EMBL" id="NIRT01000038">
    <property type="protein sequence ID" value="PYD65215.1"/>
    <property type="molecule type" value="Genomic_DNA"/>
</dbReference>
<feature type="transmembrane region" description="Helical" evidence="1">
    <location>
        <begin position="38"/>
        <end position="60"/>
    </location>
</feature>
<gene>
    <name evidence="2" type="ORF">B0W47_14160</name>
    <name evidence="3" type="ORF">CDI09_14850</name>
</gene>
<evidence type="ECO:0000313" key="2">
    <source>
        <dbReference type="EMBL" id="AQU88410.1"/>
    </source>
</evidence>
<name>A0A9N7H300_9PROT</name>
<keyword evidence="1" id="KW-0812">Transmembrane</keyword>
<dbReference type="RefSeq" id="WP_078526928.1">
    <property type="nucleotide sequence ID" value="NZ_CP019875.1"/>
</dbReference>
<keyword evidence="5" id="KW-1185">Reference proteome</keyword>
<dbReference type="OrthoDB" id="3628949at2"/>
<proteinExistence type="predicted"/>
<accession>A0A9N7H300</accession>
<dbReference type="Proteomes" id="UP000247512">
    <property type="component" value="Unassembled WGS sequence"/>
</dbReference>
<reference evidence="3 5" key="3">
    <citation type="submission" date="2017-06" db="EMBL/GenBank/DDBJ databases">
        <title>A draft genome sequence of Komagataeibacter nataicola LMG 1536.</title>
        <authorList>
            <person name="Skraban J."/>
            <person name="Cleenwerck I."/>
            <person name="Vandamme P."/>
            <person name="Trcek J."/>
        </authorList>
    </citation>
    <scope>NUCLEOTIDE SEQUENCE [LARGE SCALE GENOMIC DNA]</scope>
    <source>
        <strain evidence="3 5">LMG 1536</strain>
    </source>
</reference>
<keyword evidence="1" id="KW-1133">Transmembrane helix</keyword>
<dbReference type="EMBL" id="CP019875">
    <property type="protein sequence ID" value="AQU88410.1"/>
    <property type="molecule type" value="Genomic_DNA"/>
</dbReference>
<evidence type="ECO:0000313" key="3">
    <source>
        <dbReference type="EMBL" id="PYD65215.1"/>
    </source>
</evidence>
<dbReference type="AlphaFoldDB" id="A0A9N7H300"/>
<reference evidence="4" key="1">
    <citation type="submission" date="2017-02" db="EMBL/GenBank/DDBJ databases">
        <title>zhang.</title>
        <authorList>
            <person name="Zhang H."/>
        </authorList>
    </citation>
    <scope>NUCLEOTIDE SEQUENCE [LARGE SCALE GENOMIC DNA]</scope>
    <source>
        <strain evidence="4">RZS01</strain>
    </source>
</reference>
<sequence>MRDSIRVLTALGIPFAAVVLSVPLLARSSVMIMGFPIAVAWLFFCLFLTSASMGIVWFVADRKRDDG</sequence>
<protein>
    <submittedName>
        <fullName evidence="2">Uncharacterized protein</fullName>
    </submittedName>
</protein>
<dbReference type="Proteomes" id="UP000189683">
    <property type="component" value="Chromosome"/>
</dbReference>
<feature type="transmembrane region" description="Helical" evidence="1">
    <location>
        <begin position="7"/>
        <end position="26"/>
    </location>
</feature>
<dbReference type="InterPro" id="IPR021741">
    <property type="entry name" value="DUF3311"/>
</dbReference>
<keyword evidence="1" id="KW-0472">Membrane</keyword>
<dbReference type="KEGG" id="kna:B0W47_14160"/>
<evidence type="ECO:0000313" key="4">
    <source>
        <dbReference type="Proteomes" id="UP000189683"/>
    </source>
</evidence>
<reference evidence="2" key="2">
    <citation type="submission" date="2017-02" db="EMBL/GenBank/DDBJ databases">
        <authorList>
            <person name="Zhang H."/>
        </authorList>
    </citation>
    <scope>NUCLEOTIDE SEQUENCE</scope>
    <source>
        <strain evidence="2">RZS01</strain>
    </source>
</reference>
<dbReference type="Pfam" id="PF11755">
    <property type="entry name" value="DUF3311"/>
    <property type="match status" value="1"/>
</dbReference>
<evidence type="ECO:0000256" key="1">
    <source>
        <dbReference type="SAM" id="Phobius"/>
    </source>
</evidence>
<evidence type="ECO:0000313" key="5">
    <source>
        <dbReference type="Proteomes" id="UP000247512"/>
    </source>
</evidence>
<organism evidence="2 4">
    <name type="scientific">Komagataeibacter nataicola</name>
    <dbReference type="NCBI Taxonomy" id="265960"/>
    <lineage>
        <taxon>Bacteria</taxon>
        <taxon>Pseudomonadati</taxon>
        <taxon>Pseudomonadota</taxon>
        <taxon>Alphaproteobacteria</taxon>
        <taxon>Acetobacterales</taxon>
        <taxon>Acetobacteraceae</taxon>
        <taxon>Komagataeibacter</taxon>
    </lineage>
</organism>